<dbReference type="InterPro" id="IPR011993">
    <property type="entry name" value="PH-like_dom_sf"/>
</dbReference>
<feature type="region of interest" description="Disordered" evidence="1">
    <location>
        <begin position="140"/>
        <end position="233"/>
    </location>
</feature>
<protein>
    <recommendedName>
        <fullName evidence="2">GRAM domain-containing protein</fullName>
    </recommendedName>
</protein>
<reference evidence="4" key="1">
    <citation type="journal article" date="2018" name="Nat. Microbiol.">
        <title>Leveraging single-cell genomics to expand the fungal tree of life.</title>
        <authorList>
            <person name="Ahrendt S.R."/>
            <person name="Quandt C.A."/>
            <person name="Ciobanu D."/>
            <person name="Clum A."/>
            <person name="Salamov A."/>
            <person name="Andreopoulos B."/>
            <person name="Cheng J.F."/>
            <person name="Woyke T."/>
            <person name="Pelin A."/>
            <person name="Henrissat B."/>
            <person name="Reynolds N.K."/>
            <person name="Benny G.L."/>
            <person name="Smith M.E."/>
            <person name="James T.Y."/>
            <person name="Grigoriev I.V."/>
        </authorList>
    </citation>
    <scope>NUCLEOTIDE SEQUENCE [LARGE SCALE GENOMIC DNA]</scope>
</reference>
<evidence type="ECO:0000259" key="2">
    <source>
        <dbReference type="Pfam" id="PF02893"/>
    </source>
</evidence>
<evidence type="ECO:0000313" key="3">
    <source>
        <dbReference type="EMBL" id="RKO83750.1"/>
    </source>
</evidence>
<dbReference type="CDD" id="cd13220">
    <property type="entry name" value="PH-GRAM_GRAMDC"/>
    <property type="match status" value="1"/>
</dbReference>
<dbReference type="InterPro" id="IPR051482">
    <property type="entry name" value="Cholesterol_transport"/>
</dbReference>
<feature type="domain" description="GRAM" evidence="2">
    <location>
        <begin position="1"/>
        <end position="89"/>
    </location>
</feature>
<sequence>YVCAYERDVLWQGKIYFTTSHLCFSGRIFAKEVKVVLRFRDVTRIEKKNTAKFFPNAIRVSVGEARYVFSSFLKRDDAFNIMNDLWRTVISPLSDEERAHLAEISMRPSTTDPVPIYPIRTSRTVDSFLSPLKSSETRDSTARLSIISGRTADSERSSGSEPSITSPDSATSPESMPDSGIGWSDDGEAAGSEKTDWAKREQKARRAASWAATTSAGRAHGEEDTAGWFPDVR</sequence>
<dbReference type="PANTHER" id="PTHR23319">
    <property type="entry name" value="GRAM DOMAIN CONTAINING 1B, ISOFORM E"/>
    <property type="match status" value="1"/>
</dbReference>
<dbReference type="GO" id="GO:0140268">
    <property type="term" value="C:endoplasmic reticulum-plasma membrane contact site"/>
    <property type="evidence" value="ECO:0007669"/>
    <property type="project" value="TreeGrafter"/>
</dbReference>
<name>A0A4P9VZH1_9FUNG</name>
<dbReference type="Pfam" id="PF02893">
    <property type="entry name" value="GRAM"/>
    <property type="match status" value="1"/>
</dbReference>
<dbReference type="Proteomes" id="UP000269721">
    <property type="component" value="Unassembled WGS sequence"/>
</dbReference>
<dbReference type="GO" id="GO:0005739">
    <property type="term" value="C:mitochondrion"/>
    <property type="evidence" value="ECO:0007669"/>
    <property type="project" value="TreeGrafter"/>
</dbReference>
<organism evidence="3 4">
    <name type="scientific">Blyttiomyces helicus</name>
    <dbReference type="NCBI Taxonomy" id="388810"/>
    <lineage>
        <taxon>Eukaryota</taxon>
        <taxon>Fungi</taxon>
        <taxon>Fungi incertae sedis</taxon>
        <taxon>Chytridiomycota</taxon>
        <taxon>Chytridiomycota incertae sedis</taxon>
        <taxon>Chytridiomycetes</taxon>
        <taxon>Chytridiomycetes incertae sedis</taxon>
        <taxon>Blyttiomyces</taxon>
    </lineage>
</organism>
<gene>
    <name evidence="3" type="ORF">BDK51DRAFT_38831</name>
</gene>
<dbReference type="GO" id="GO:0032541">
    <property type="term" value="C:cortical endoplasmic reticulum"/>
    <property type="evidence" value="ECO:0007669"/>
    <property type="project" value="TreeGrafter"/>
</dbReference>
<dbReference type="PANTHER" id="PTHR23319:SF4">
    <property type="entry name" value="GRAM DOMAIN CONTAINING 1B, ISOFORM E"/>
    <property type="match status" value="1"/>
</dbReference>
<dbReference type="EMBL" id="ML000883">
    <property type="protein sequence ID" value="RKO83750.1"/>
    <property type="molecule type" value="Genomic_DNA"/>
</dbReference>
<evidence type="ECO:0000256" key="1">
    <source>
        <dbReference type="SAM" id="MobiDB-lite"/>
    </source>
</evidence>
<dbReference type="GO" id="GO:0120015">
    <property type="term" value="F:sterol transfer activity"/>
    <property type="evidence" value="ECO:0007669"/>
    <property type="project" value="TreeGrafter"/>
</dbReference>
<dbReference type="GO" id="GO:0005789">
    <property type="term" value="C:endoplasmic reticulum membrane"/>
    <property type="evidence" value="ECO:0007669"/>
    <property type="project" value="TreeGrafter"/>
</dbReference>
<dbReference type="GO" id="GO:0032934">
    <property type="term" value="F:sterol binding"/>
    <property type="evidence" value="ECO:0007669"/>
    <property type="project" value="TreeGrafter"/>
</dbReference>
<dbReference type="Gene3D" id="2.30.29.30">
    <property type="entry name" value="Pleckstrin-homology domain (PH domain)/Phosphotyrosine-binding domain (PTB)"/>
    <property type="match status" value="1"/>
</dbReference>
<dbReference type="GO" id="GO:0005886">
    <property type="term" value="C:plasma membrane"/>
    <property type="evidence" value="ECO:0007669"/>
    <property type="project" value="TreeGrafter"/>
</dbReference>
<feature type="compositionally biased region" description="Polar residues" evidence="1">
    <location>
        <begin position="159"/>
        <end position="174"/>
    </location>
</feature>
<proteinExistence type="predicted"/>
<keyword evidence="4" id="KW-1185">Reference proteome</keyword>
<dbReference type="InterPro" id="IPR004182">
    <property type="entry name" value="GRAM"/>
</dbReference>
<evidence type="ECO:0000313" key="4">
    <source>
        <dbReference type="Proteomes" id="UP000269721"/>
    </source>
</evidence>
<dbReference type="OrthoDB" id="2162691at2759"/>
<feature type="compositionally biased region" description="Basic and acidic residues" evidence="1">
    <location>
        <begin position="191"/>
        <end position="201"/>
    </location>
</feature>
<accession>A0A4P9VZH1</accession>
<feature type="non-terminal residue" evidence="3">
    <location>
        <position position="1"/>
    </location>
</feature>
<dbReference type="AlphaFoldDB" id="A0A4P9VZH1"/>
<feature type="compositionally biased region" description="Low complexity" evidence="1">
    <location>
        <begin position="207"/>
        <end position="218"/>
    </location>
</feature>
<dbReference type="GO" id="GO:0032366">
    <property type="term" value="P:intracellular sterol transport"/>
    <property type="evidence" value="ECO:0007669"/>
    <property type="project" value="TreeGrafter"/>
</dbReference>